<proteinExistence type="predicted"/>
<gene>
    <name evidence="1" type="ORF">LCGC14_1406170</name>
</gene>
<accession>A0A0F9JVM5</accession>
<reference evidence="1" key="1">
    <citation type="journal article" date="2015" name="Nature">
        <title>Complex archaea that bridge the gap between prokaryotes and eukaryotes.</title>
        <authorList>
            <person name="Spang A."/>
            <person name="Saw J.H."/>
            <person name="Jorgensen S.L."/>
            <person name="Zaremba-Niedzwiedzka K."/>
            <person name="Martijn J."/>
            <person name="Lind A.E."/>
            <person name="van Eijk R."/>
            <person name="Schleper C."/>
            <person name="Guy L."/>
            <person name="Ettema T.J."/>
        </authorList>
    </citation>
    <scope>NUCLEOTIDE SEQUENCE</scope>
</reference>
<name>A0A0F9JVM5_9ZZZZ</name>
<comment type="caution">
    <text evidence="1">The sequence shown here is derived from an EMBL/GenBank/DDBJ whole genome shotgun (WGS) entry which is preliminary data.</text>
</comment>
<feature type="non-terminal residue" evidence="1">
    <location>
        <position position="70"/>
    </location>
</feature>
<sequence>MLSTGNICNQLVVLYNRGIKKRNIKSDKRNKKTAIKKHKYLKFILDLKKAGKIILDHTRGVCVWSGKQYR</sequence>
<dbReference type="AlphaFoldDB" id="A0A0F9JVM5"/>
<protein>
    <submittedName>
        <fullName evidence="1">Uncharacterized protein</fullName>
    </submittedName>
</protein>
<organism evidence="1">
    <name type="scientific">marine sediment metagenome</name>
    <dbReference type="NCBI Taxonomy" id="412755"/>
    <lineage>
        <taxon>unclassified sequences</taxon>
        <taxon>metagenomes</taxon>
        <taxon>ecological metagenomes</taxon>
    </lineage>
</organism>
<dbReference type="EMBL" id="LAZR01009234">
    <property type="protein sequence ID" value="KKM73854.1"/>
    <property type="molecule type" value="Genomic_DNA"/>
</dbReference>
<evidence type="ECO:0000313" key="1">
    <source>
        <dbReference type="EMBL" id="KKM73854.1"/>
    </source>
</evidence>